<feature type="signal peptide" evidence="2">
    <location>
        <begin position="1"/>
        <end position="24"/>
    </location>
</feature>
<dbReference type="SMART" id="SM00939">
    <property type="entry name" value="PepX_C"/>
    <property type="match status" value="1"/>
</dbReference>
<dbReference type="Proteomes" id="UP000583556">
    <property type="component" value="Unassembled WGS sequence"/>
</dbReference>
<evidence type="ECO:0000259" key="3">
    <source>
        <dbReference type="SMART" id="SM00939"/>
    </source>
</evidence>
<dbReference type="InterPro" id="IPR029058">
    <property type="entry name" value="AB_hydrolase_fold"/>
</dbReference>
<keyword evidence="1 4" id="KW-0378">Hydrolase</keyword>
<name>A0A7Y0GBZ1_9SPHN</name>
<dbReference type="GO" id="GO:0008239">
    <property type="term" value="F:dipeptidyl-peptidase activity"/>
    <property type="evidence" value="ECO:0007669"/>
    <property type="project" value="InterPro"/>
</dbReference>
<keyword evidence="2" id="KW-0732">Signal</keyword>
<dbReference type="Gene3D" id="2.60.120.260">
    <property type="entry name" value="Galactose-binding domain-like"/>
    <property type="match status" value="1"/>
</dbReference>
<evidence type="ECO:0000256" key="2">
    <source>
        <dbReference type="SAM" id="SignalP"/>
    </source>
</evidence>
<reference evidence="4 5" key="1">
    <citation type="submission" date="2020-04" db="EMBL/GenBank/DDBJ databases">
        <title>Novosphingobium sp. TW-4 isolated from soil.</title>
        <authorList>
            <person name="Dahal R.H."/>
            <person name="Chaudhary D.K."/>
        </authorList>
    </citation>
    <scope>NUCLEOTIDE SEQUENCE [LARGE SCALE GENOMIC DNA]</scope>
    <source>
        <strain evidence="4 5">TW-4</strain>
    </source>
</reference>
<dbReference type="InterPro" id="IPR000383">
    <property type="entry name" value="Xaa-Pro-like_dom"/>
</dbReference>
<protein>
    <submittedName>
        <fullName evidence="4">CocE/NonD family hydrolase</fullName>
    </submittedName>
</protein>
<organism evidence="4 5">
    <name type="scientific">Novosphingobium olei</name>
    <dbReference type="NCBI Taxonomy" id="2728851"/>
    <lineage>
        <taxon>Bacteria</taxon>
        <taxon>Pseudomonadati</taxon>
        <taxon>Pseudomonadota</taxon>
        <taxon>Alphaproteobacteria</taxon>
        <taxon>Sphingomonadales</taxon>
        <taxon>Sphingomonadaceae</taxon>
        <taxon>Novosphingobium</taxon>
    </lineage>
</organism>
<dbReference type="Gene3D" id="1.10.3020.10">
    <property type="entry name" value="alpha-amino acid ester hydrolase ( Helical cap domain)"/>
    <property type="match status" value="1"/>
</dbReference>
<accession>A0A7Y0GBZ1</accession>
<dbReference type="InterPro" id="IPR008979">
    <property type="entry name" value="Galactose-bd-like_sf"/>
</dbReference>
<dbReference type="EMBL" id="JABBGM010000010">
    <property type="protein sequence ID" value="NML95484.1"/>
    <property type="molecule type" value="Genomic_DNA"/>
</dbReference>
<sequence>MRLKSARLAALIVAPVFVSAIAGAGPLAAQVVSSPKDIAAAANAAPAGDIPAKFTPPIDARDFIKREVMIPMRDGTKLYTVIVIPKGATNAPIVLTRTPYNARGRASRADSPNMISTLPLADEGFVKAGYIRVYQDIRGKYGSEGDYIVTRPVRGPLNPTKVDHVTDAWDTIDWLVKKANLPESNGKVGMIGSSYEGFTVVMALLDPHPALKVAAPESPMIDGWMGDDWFHYGAFRLANIGWIGSQTGYKGDGKEPATGVYDNYEEFRRLGGANEWAKKSGFDQLPAWKKMVQHVAYDGFWQGQALDKLLAANPSNVPTIWEQGLWDQEDMYGAIHSWEALKAKGKLGNNFLVMGPWRHSQVNRDGRSLGPFQWNGDTAQQFREDMVLPLFNQYLKDGPPANLPQVAIYNTGENHWDKLADWPLACESGCKAGLTPIYLGANGGLSFDKAAAGEDSYVSDPAKPVPHLPRPVNFGDGRWGDWLVSDQRHADGRPDVLTYQTGVLNAPVRVSGAPIADLFAKTTGTDGDFVVKVIDVYPDEVASDPKMGGYELPIALDIFRGRYRDSFSNPTAIPAGQVQRYRFRLPTVNHVFQPGHRIMVQVQSSLFPLYDRNPQTFVPNIFLAKKEDYKAATISIERGGEGASAVWLPVVPVTPAP</sequence>
<dbReference type="SUPFAM" id="SSF53474">
    <property type="entry name" value="alpha/beta-Hydrolases"/>
    <property type="match status" value="1"/>
</dbReference>
<dbReference type="InterPro" id="IPR005674">
    <property type="entry name" value="CocE/Ser_esterase"/>
</dbReference>
<feature type="chain" id="PRO_5031190236" evidence="2">
    <location>
        <begin position="25"/>
        <end position="657"/>
    </location>
</feature>
<dbReference type="AlphaFoldDB" id="A0A7Y0GBZ1"/>
<dbReference type="RefSeq" id="WP_169494690.1">
    <property type="nucleotide sequence ID" value="NZ_JABBGM010000010.1"/>
</dbReference>
<evidence type="ECO:0000313" key="4">
    <source>
        <dbReference type="EMBL" id="NML95484.1"/>
    </source>
</evidence>
<proteinExistence type="predicted"/>
<dbReference type="SUPFAM" id="SSF49785">
    <property type="entry name" value="Galactose-binding domain-like"/>
    <property type="match status" value="1"/>
</dbReference>
<dbReference type="Pfam" id="PF08530">
    <property type="entry name" value="PepX_C"/>
    <property type="match status" value="1"/>
</dbReference>
<comment type="caution">
    <text evidence="4">The sequence shown here is derived from an EMBL/GenBank/DDBJ whole genome shotgun (WGS) entry which is preliminary data.</text>
</comment>
<gene>
    <name evidence="4" type="ORF">HHL27_17550</name>
</gene>
<feature type="domain" description="Xaa-Pro dipeptidyl-peptidase C-terminal" evidence="3">
    <location>
        <begin position="388"/>
        <end position="647"/>
    </location>
</feature>
<dbReference type="Pfam" id="PF02129">
    <property type="entry name" value="Peptidase_S15"/>
    <property type="match status" value="1"/>
</dbReference>
<dbReference type="Gene3D" id="3.40.50.1820">
    <property type="entry name" value="alpha/beta hydrolase"/>
    <property type="match status" value="1"/>
</dbReference>
<evidence type="ECO:0000313" key="5">
    <source>
        <dbReference type="Proteomes" id="UP000583556"/>
    </source>
</evidence>
<dbReference type="NCBIfam" id="TIGR00976">
    <property type="entry name" value="CocE_NonD"/>
    <property type="match status" value="1"/>
</dbReference>
<evidence type="ECO:0000256" key="1">
    <source>
        <dbReference type="ARBA" id="ARBA00022801"/>
    </source>
</evidence>
<dbReference type="InterPro" id="IPR013736">
    <property type="entry name" value="Xaa-Pro_dipept_C"/>
</dbReference>
<keyword evidence="5" id="KW-1185">Reference proteome</keyword>